<dbReference type="OrthoDB" id="1121837at2"/>
<protein>
    <submittedName>
        <fullName evidence="1">DUF4286 family protein</fullName>
    </submittedName>
</protein>
<evidence type="ECO:0000313" key="1">
    <source>
        <dbReference type="EMBL" id="TMM30348.1"/>
    </source>
</evidence>
<dbReference type="Pfam" id="PF14114">
    <property type="entry name" value="DUF4286"/>
    <property type="match status" value="1"/>
</dbReference>
<gene>
    <name evidence="1" type="ORF">FDT66_06195</name>
</gene>
<name>A0A5S3N4U9_9FLAO</name>
<organism evidence="1 2">
    <name type="scientific">Polaribacter aestuariivivens</name>
    <dbReference type="NCBI Taxonomy" id="2304626"/>
    <lineage>
        <taxon>Bacteria</taxon>
        <taxon>Pseudomonadati</taxon>
        <taxon>Bacteroidota</taxon>
        <taxon>Flavobacteriia</taxon>
        <taxon>Flavobacteriales</taxon>
        <taxon>Flavobacteriaceae</taxon>
    </lineage>
</organism>
<accession>A0A5S3N4U9</accession>
<dbReference type="AlphaFoldDB" id="A0A5S3N4U9"/>
<dbReference type="EMBL" id="VANR01000003">
    <property type="protein sequence ID" value="TMM30348.1"/>
    <property type="molecule type" value="Genomic_DNA"/>
</dbReference>
<reference evidence="1 2" key="1">
    <citation type="submission" date="2019-05" db="EMBL/GenBank/DDBJ databases">
        <title>Polaribacter aestuariivivens sp. nov., isolated from a tidal flat.</title>
        <authorList>
            <person name="Yoon J.-H."/>
        </authorList>
    </citation>
    <scope>NUCLEOTIDE SEQUENCE [LARGE SCALE GENOMIC DNA]</scope>
    <source>
        <strain evidence="1 2">DBTF-3</strain>
    </source>
</reference>
<dbReference type="InterPro" id="IPR025563">
    <property type="entry name" value="DUF4286"/>
</dbReference>
<comment type="caution">
    <text evidence="1">The sequence shown here is derived from an EMBL/GenBank/DDBJ whole genome shotgun (WGS) entry which is preliminary data.</text>
</comment>
<evidence type="ECO:0000313" key="2">
    <source>
        <dbReference type="Proteomes" id="UP000307140"/>
    </source>
</evidence>
<dbReference type="RefSeq" id="WP_138535300.1">
    <property type="nucleotide sequence ID" value="NZ_VANR01000003.1"/>
</dbReference>
<sequence>MYIYNVTINIDDNAHDEWLIWIENHISKVLDTGKFSSAKLTEVLVEEEMGGKTYSIQFTASSREDLDEYYKLNADELRAESFQKFGNKMMTFRTELKVVNEFYPTAINN</sequence>
<proteinExistence type="predicted"/>
<keyword evidence="2" id="KW-1185">Reference proteome</keyword>
<dbReference type="Proteomes" id="UP000307140">
    <property type="component" value="Unassembled WGS sequence"/>
</dbReference>